<dbReference type="SUPFAM" id="SSF53697">
    <property type="entry name" value="SIS domain"/>
    <property type="match status" value="1"/>
</dbReference>
<evidence type="ECO:0000256" key="1">
    <source>
        <dbReference type="ARBA" id="ARBA00009235"/>
    </source>
</evidence>
<dbReference type="InterPro" id="IPR001347">
    <property type="entry name" value="SIS_dom"/>
</dbReference>
<dbReference type="GO" id="GO:0016853">
    <property type="term" value="F:isomerase activity"/>
    <property type="evidence" value="ECO:0007669"/>
    <property type="project" value="InterPro"/>
</dbReference>
<dbReference type="Gene3D" id="3.40.50.10490">
    <property type="entry name" value="Glucose-6-phosphate isomerase like protein, domain 1"/>
    <property type="match status" value="1"/>
</dbReference>
<protein>
    <submittedName>
        <fullName evidence="3">6-phospho-3-hexuloisomerase</fullName>
    </submittedName>
</protein>
<dbReference type="GO" id="GO:1901135">
    <property type="term" value="P:carbohydrate derivative metabolic process"/>
    <property type="evidence" value="ECO:0007669"/>
    <property type="project" value="InterPro"/>
</dbReference>
<evidence type="ECO:0000313" key="5">
    <source>
        <dbReference type="Proteomes" id="UP000250557"/>
    </source>
</evidence>
<dbReference type="Pfam" id="PF01380">
    <property type="entry name" value="SIS"/>
    <property type="match status" value="1"/>
</dbReference>
<dbReference type="Proteomes" id="UP000250557">
    <property type="component" value="Chromosome"/>
</dbReference>
<dbReference type="EMBL" id="CP071880">
    <property type="protein sequence ID" value="QTE52451.1"/>
    <property type="molecule type" value="Genomic_DNA"/>
</dbReference>
<evidence type="ECO:0000313" key="4">
    <source>
        <dbReference type="EMBL" id="QTE52451.1"/>
    </source>
</evidence>
<dbReference type="RefSeq" id="WP_112653288.1">
    <property type="nucleotide sequence ID" value="NZ_CP043451.1"/>
</dbReference>
<evidence type="ECO:0000313" key="6">
    <source>
        <dbReference type="Proteomes" id="UP000663940"/>
    </source>
</evidence>
<comment type="similarity">
    <text evidence="1">Belongs to the SIS family. PHI subfamily.</text>
</comment>
<dbReference type="PROSITE" id="PS51464">
    <property type="entry name" value="SIS"/>
    <property type="match status" value="1"/>
</dbReference>
<reference evidence="3 5" key="1">
    <citation type="submission" date="2019-08" db="EMBL/GenBank/DDBJ databases">
        <title>Comparative genome analysis confer to the adaptation heavy metal polluted environment.</title>
        <authorList>
            <person name="Li Y."/>
        </authorList>
    </citation>
    <scope>NUCLEOTIDE SEQUENCE [LARGE SCALE GENOMIC DNA]</scope>
    <source>
        <strain evidence="3 5">P2</strain>
    </source>
</reference>
<feature type="domain" description="SIS" evidence="2">
    <location>
        <begin position="41"/>
        <end position="183"/>
    </location>
</feature>
<dbReference type="InterPro" id="IPR017552">
    <property type="entry name" value="PHI/rmpB"/>
</dbReference>
<accession>A0AAE6MIU8</accession>
<dbReference type="InterPro" id="IPR046348">
    <property type="entry name" value="SIS_dom_sf"/>
</dbReference>
<gene>
    <name evidence="3" type="primary">hxlB</name>
    <name evidence="3" type="ORF">DIU31_016465</name>
    <name evidence="4" type="ORF">J3L21_11035</name>
</gene>
<keyword evidence="6" id="KW-1185">Reference proteome</keyword>
<dbReference type="PANTHER" id="PTHR43443">
    <property type="entry name" value="3-HEXULOSE-6-PHOSPHATE ISOMERASE"/>
    <property type="match status" value="1"/>
</dbReference>
<organism evidence="3 5">
    <name type="scientific">Mucilaginibacter rubeus</name>
    <dbReference type="NCBI Taxonomy" id="2027860"/>
    <lineage>
        <taxon>Bacteria</taxon>
        <taxon>Pseudomonadati</taxon>
        <taxon>Bacteroidota</taxon>
        <taxon>Sphingobacteriia</taxon>
        <taxon>Sphingobacteriales</taxon>
        <taxon>Sphingobacteriaceae</taxon>
        <taxon>Mucilaginibacter</taxon>
    </lineage>
</organism>
<sequence length="196" mass="21293">MELTNQYIQETATAIKANLIQVLQENTVLAEKIDYSNFGELIKNIYEASAIFLIASGRSGFAMRSVTMRLMHLGLKVFFVGETTTPAIKSGDLLWAASGSGTTGTIVKAAEKAKQVGARVITMTTNASSTLAEIADVHILIPAAEKEDHNEAKSTQYAGSLFEQSVLLVGDAVFMELWKLDGSPAEELWKRHANIE</sequence>
<name>A0AAE6MIU8_9SPHI</name>
<dbReference type="GO" id="GO:0097367">
    <property type="term" value="F:carbohydrate derivative binding"/>
    <property type="evidence" value="ECO:0007669"/>
    <property type="project" value="InterPro"/>
</dbReference>
<reference evidence="4 6" key="2">
    <citation type="submission" date="2021-03" db="EMBL/GenBank/DDBJ databases">
        <title>Mucilaginibacter strains isolated from gold and copper mining confer multi heavy-metal resistance.</title>
        <authorList>
            <person name="Li Y."/>
        </authorList>
    </citation>
    <scope>NUCLEOTIDE SEQUENCE [LARGE SCALE GENOMIC DNA]</scope>
    <source>
        <strain evidence="4 6">P2-4</strain>
    </source>
</reference>
<dbReference type="CDD" id="cd05005">
    <property type="entry name" value="SIS_PHI"/>
    <property type="match status" value="1"/>
</dbReference>
<evidence type="ECO:0000259" key="2">
    <source>
        <dbReference type="PROSITE" id="PS51464"/>
    </source>
</evidence>
<proteinExistence type="inferred from homology"/>
<evidence type="ECO:0000313" key="3">
    <source>
        <dbReference type="EMBL" id="QEM05031.1"/>
    </source>
</evidence>
<dbReference type="Proteomes" id="UP000663940">
    <property type="component" value="Chromosome"/>
</dbReference>
<dbReference type="PANTHER" id="PTHR43443:SF1">
    <property type="entry name" value="3-HEXULOSE-6-PHOSPHATE ISOMERASE"/>
    <property type="match status" value="1"/>
</dbReference>
<dbReference type="NCBIfam" id="TIGR03127">
    <property type="entry name" value="RuMP_HxlB"/>
    <property type="match status" value="1"/>
</dbReference>
<dbReference type="EMBL" id="CP043451">
    <property type="protein sequence ID" value="QEM05031.1"/>
    <property type="molecule type" value="Genomic_DNA"/>
</dbReference>
<dbReference type="AlphaFoldDB" id="A0AAE6MIU8"/>